<feature type="region of interest" description="Disordered" evidence="1">
    <location>
        <begin position="138"/>
        <end position="170"/>
    </location>
</feature>
<dbReference type="EMBL" id="JAHYIQ010000001">
    <property type="protein sequence ID" value="KAK1137020.1"/>
    <property type="molecule type" value="Genomic_DNA"/>
</dbReference>
<keyword evidence="3" id="KW-1185">Reference proteome</keyword>
<feature type="region of interest" description="Disordered" evidence="1">
    <location>
        <begin position="285"/>
        <end position="304"/>
    </location>
</feature>
<feature type="region of interest" description="Disordered" evidence="1">
    <location>
        <begin position="188"/>
        <end position="211"/>
    </location>
</feature>
<gene>
    <name evidence="2" type="ORF">K0M31_001548</name>
</gene>
<dbReference type="Proteomes" id="UP001177670">
    <property type="component" value="Unassembled WGS sequence"/>
</dbReference>
<evidence type="ECO:0000313" key="3">
    <source>
        <dbReference type="Proteomes" id="UP001177670"/>
    </source>
</evidence>
<feature type="compositionally biased region" description="Acidic residues" evidence="1">
    <location>
        <begin position="154"/>
        <end position="169"/>
    </location>
</feature>
<name>A0AA40GGW7_9HYME</name>
<proteinExistence type="predicted"/>
<accession>A0AA40GGW7</accession>
<feature type="compositionally biased region" description="Gly residues" evidence="1">
    <location>
        <begin position="192"/>
        <end position="202"/>
    </location>
</feature>
<sequence length="304" mass="34212">MKISAFFAGSNRGTAALRLLGASRRFSPKLKMGGYRIASLSATPRIRTNIFSKQLDCVESEEDGERVKRTAGGGRLRSERQARNDRKRKAGKKREDRKGTLCPGQWWLCIAKGCQIAALPPCVSSYLFLLAGTTRPRALREDRREKKQKREREREEEEKEEEEEEEEEEERRIAGLSIFIMFAPKKERRRCNGGGKGKGGKQTGMRNAAPGIHGMRRTFSRTKGSKRRRWPEAQSVCGHNEAVDMMDEEEGNATMVPGARTKRRASQPIVQYDTRDAIAIGPAHPVCHQHASPPQTHSAHPLHA</sequence>
<feature type="compositionally biased region" description="Basic and acidic residues" evidence="1">
    <location>
        <begin position="138"/>
        <end position="153"/>
    </location>
</feature>
<dbReference type="AlphaFoldDB" id="A0AA40GGW7"/>
<protein>
    <submittedName>
        <fullName evidence="2">Uncharacterized protein</fullName>
    </submittedName>
</protein>
<evidence type="ECO:0000256" key="1">
    <source>
        <dbReference type="SAM" id="MobiDB-lite"/>
    </source>
</evidence>
<feature type="region of interest" description="Disordered" evidence="1">
    <location>
        <begin position="62"/>
        <end position="99"/>
    </location>
</feature>
<comment type="caution">
    <text evidence="2">The sequence shown here is derived from an EMBL/GenBank/DDBJ whole genome shotgun (WGS) entry which is preliminary data.</text>
</comment>
<evidence type="ECO:0000313" key="2">
    <source>
        <dbReference type="EMBL" id="KAK1137020.1"/>
    </source>
</evidence>
<reference evidence="2" key="1">
    <citation type="submission" date="2021-10" db="EMBL/GenBank/DDBJ databases">
        <title>Melipona bicolor Genome sequencing and assembly.</title>
        <authorList>
            <person name="Araujo N.S."/>
            <person name="Arias M.C."/>
        </authorList>
    </citation>
    <scope>NUCLEOTIDE SEQUENCE</scope>
    <source>
        <strain evidence="2">USP_2M_L1-L4_2017</strain>
        <tissue evidence="2">Whole body</tissue>
    </source>
</reference>
<organism evidence="2 3">
    <name type="scientific">Melipona bicolor</name>
    <dbReference type="NCBI Taxonomy" id="60889"/>
    <lineage>
        <taxon>Eukaryota</taxon>
        <taxon>Metazoa</taxon>
        <taxon>Ecdysozoa</taxon>
        <taxon>Arthropoda</taxon>
        <taxon>Hexapoda</taxon>
        <taxon>Insecta</taxon>
        <taxon>Pterygota</taxon>
        <taxon>Neoptera</taxon>
        <taxon>Endopterygota</taxon>
        <taxon>Hymenoptera</taxon>
        <taxon>Apocrita</taxon>
        <taxon>Aculeata</taxon>
        <taxon>Apoidea</taxon>
        <taxon>Anthophila</taxon>
        <taxon>Apidae</taxon>
        <taxon>Melipona</taxon>
    </lineage>
</organism>